<reference evidence="15" key="1">
    <citation type="submission" date="2020-12" db="EMBL/GenBank/DDBJ databases">
        <title>Metabolic potential, ecology and presence of endohyphal bacteria is reflected in genomic diversity of Mucoromycotina.</title>
        <authorList>
            <person name="Muszewska A."/>
            <person name="Okrasinska A."/>
            <person name="Steczkiewicz K."/>
            <person name="Drgas O."/>
            <person name="Orlowska M."/>
            <person name="Perlinska-Lenart U."/>
            <person name="Aleksandrzak-Piekarczyk T."/>
            <person name="Szatraj K."/>
            <person name="Zielenkiewicz U."/>
            <person name="Pilsyk S."/>
            <person name="Malc E."/>
            <person name="Mieczkowski P."/>
            <person name="Kruszewska J.S."/>
            <person name="Biernat P."/>
            <person name="Pawlowska J."/>
        </authorList>
    </citation>
    <scope>NUCLEOTIDE SEQUENCE</scope>
    <source>
        <strain evidence="15">WA0000017839</strain>
    </source>
</reference>
<gene>
    <name evidence="15" type="ORF">INT47_007483</name>
</gene>
<evidence type="ECO:0000256" key="8">
    <source>
        <dbReference type="ARBA" id="ARBA00022989"/>
    </source>
</evidence>
<feature type="domain" description="Ion transport" evidence="14">
    <location>
        <begin position="97"/>
        <end position="332"/>
    </location>
</feature>
<dbReference type="GO" id="GO:0005249">
    <property type="term" value="F:voltage-gated potassium channel activity"/>
    <property type="evidence" value="ECO:0007669"/>
    <property type="project" value="InterPro"/>
</dbReference>
<keyword evidence="6" id="KW-0851">Voltage-gated channel</keyword>
<evidence type="ECO:0000256" key="12">
    <source>
        <dbReference type="SAM" id="MobiDB-lite"/>
    </source>
</evidence>
<evidence type="ECO:0000256" key="10">
    <source>
        <dbReference type="ARBA" id="ARBA00023136"/>
    </source>
</evidence>
<evidence type="ECO:0000256" key="6">
    <source>
        <dbReference type="ARBA" id="ARBA00022882"/>
    </source>
</evidence>
<dbReference type="InterPro" id="IPR028325">
    <property type="entry name" value="VG_K_chnl"/>
</dbReference>
<sequence>MGLFSRNKQDQDEEENEPLHQGETIEMNEASSSFSKFNRMAEDGWNSVTHLVLPQQQRPSTHIDVDDPAPPALDIKNDVKRHLYLLLEEPASSRSAFWTNVIVSFLIVFSAVTTTIETIPSFRSAKSNKVWFQLESAMVALFTLEYLLRMFAHSDSFRMLKKFFLSPLSIIDFISIIPFYIEVIAKHDTTYEFRFTILRLFRLLRLFRSYKYSNAIVMTIEVMMMAFRRSGDALSALFFFTVTCVVLFSTLLYFAERGIWDETLQTFVASDGSPSSFDSIPAAFWFVLVTITTTGYGDMVPTTFIGKLITFPAMMFGVLLIALPSIIVGRNFTIVWESMRRRQFSNRMGENPMGGGEDVLSNNVNETPVTATGPESNFGILPNNNEEEILNQIQQLLALTLQNQAAINRIVSVLEPTTHATTENQRGKAPMREEINPFGE</sequence>
<organism evidence="15 16">
    <name type="scientific">Mucor saturninus</name>
    <dbReference type="NCBI Taxonomy" id="64648"/>
    <lineage>
        <taxon>Eukaryota</taxon>
        <taxon>Fungi</taxon>
        <taxon>Fungi incertae sedis</taxon>
        <taxon>Mucoromycota</taxon>
        <taxon>Mucoromycotina</taxon>
        <taxon>Mucoromycetes</taxon>
        <taxon>Mucorales</taxon>
        <taxon>Mucorineae</taxon>
        <taxon>Mucoraceae</taxon>
        <taxon>Mucor</taxon>
    </lineage>
</organism>
<dbReference type="EMBL" id="JAEPRD010000048">
    <property type="protein sequence ID" value="KAG2203900.1"/>
    <property type="molecule type" value="Genomic_DNA"/>
</dbReference>
<dbReference type="Proteomes" id="UP000603453">
    <property type="component" value="Unassembled WGS sequence"/>
</dbReference>
<evidence type="ECO:0000256" key="11">
    <source>
        <dbReference type="ARBA" id="ARBA00023303"/>
    </source>
</evidence>
<keyword evidence="11" id="KW-0407">Ion channel</keyword>
<feature type="transmembrane region" description="Helical" evidence="13">
    <location>
        <begin position="131"/>
        <end position="152"/>
    </location>
</feature>
<keyword evidence="5" id="KW-0631">Potassium channel</keyword>
<evidence type="ECO:0000256" key="9">
    <source>
        <dbReference type="ARBA" id="ARBA00023065"/>
    </source>
</evidence>
<keyword evidence="8 13" id="KW-1133">Transmembrane helix</keyword>
<accession>A0A8H7V1N9</accession>
<dbReference type="Gene3D" id="1.10.287.70">
    <property type="match status" value="1"/>
</dbReference>
<evidence type="ECO:0000256" key="4">
    <source>
        <dbReference type="ARBA" id="ARBA00022692"/>
    </source>
</evidence>
<evidence type="ECO:0000313" key="15">
    <source>
        <dbReference type="EMBL" id="KAG2203900.1"/>
    </source>
</evidence>
<evidence type="ECO:0000256" key="5">
    <source>
        <dbReference type="ARBA" id="ARBA00022826"/>
    </source>
</evidence>
<feature type="region of interest" description="Disordered" evidence="12">
    <location>
        <begin position="1"/>
        <end position="27"/>
    </location>
</feature>
<dbReference type="Pfam" id="PF00520">
    <property type="entry name" value="Ion_trans"/>
    <property type="match status" value="1"/>
</dbReference>
<evidence type="ECO:0000256" key="2">
    <source>
        <dbReference type="ARBA" id="ARBA00022448"/>
    </source>
</evidence>
<feature type="transmembrane region" description="Helical" evidence="13">
    <location>
        <begin position="233"/>
        <end position="255"/>
    </location>
</feature>
<dbReference type="OrthoDB" id="415460at2759"/>
<keyword evidence="16" id="KW-1185">Reference proteome</keyword>
<feature type="transmembrane region" description="Helical" evidence="13">
    <location>
        <begin position="97"/>
        <end position="119"/>
    </location>
</feature>
<evidence type="ECO:0000256" key="1">
    <source>
        <dbReference type="ARBA" id="ARBA00004141"/>
    </source>
</evidence>
<feature type="compositionally biased region" description="Basic and acidic residues" evidence="12">
    <location>
        <begin position="430"/>
        <end position="440"/>
    </location>
</feature>
<keyword evidence="10 13" id="KW-0472">Membrane</keyword>
<evidence type="ECO:0000256" key="3">
    <source>
        <dbReference type="ARBA" id="ARBA00022538"/>
    </source>
</evidence>
<evidence type="ECO:0000256" key="7">
    <source>
        <dbReference type="ARBA" id="ARBA00022958"/>
    </source>
</evidence>
<protein>
    <recommendedName>
        <fullName evidence="14">Ion transport domain-containing protein</fullName>
    </recommendedName>
</protein>
<evidence type="ECO:0000313" key="16">
    <source>
        <dbReference type="Proteomes" id="UP000603453"/>
    </source>
</evidence>
<feature type="transmembrane region" description="Helical" evidence="13">
    <location>
        <begin position="276"/>
        <end position="297"/>
    </location>
</feature>
<keyword evidence="2" id="KW-0813">Transport</keyword>
<dbReference type="FunFam" id="1.10.287.70:FF:000097">
    <property type="entry name" value="Potassium voltage-gated channel subfamily G member 3"/>
    <property type="match status" value="1"/>
</dbReference>
<dbReference type="InterPro" id="IPR005821">
    <property type="entry name" value="Ion_trans_dom"/>
</dbReference>
<evidence type="ECO:0000259" key="14">
    <source>
        <dbReference type="Pfam" id="PF00520"/>
    </source>
</evidence>
<feature type="region of interest" description="Disordered" evidence="12">
    <location>
        <begin position="418"/>
        <end position="440"/>
    </location>
</feature>
<dbReference type="GO" id="GO:0008076">
    <property type="term" value="C:voltage-gated potassium channel complex"/>
    <property type="evidence" value="ECO:0007669"/>
    <property type="project" value="InterPro"/>
</dbReference>
<dbReference type="SUPFAM" id="SSF81324">
    <property type="entry name" value="Voltage-gated potassium channels"/>
    <property type="match status" value="1"/>
</dbReference>
<dbReference type="PRINTS" id="PR00169">
    <property type="entry name" value="KCHANNEL"/>
</dbReference>
<proteinExistence type="predicted"/>
<keyword evidence="4 13" id="KW-0812">Transmembrane</keyword>
<feature type="transmembrane region" description="Helical" evidence="13">
    <location>
        <begin position="309"/>
        <end position="332"/>
    </location>
</feature>
<evidence type="ECO:0000256" key="13">
    <source>
        <dbReference type="SAM" id="Phobius"/>
    </source>
</evidence>
<name>A0A8H7V1N9_9FUNG</name>
<dbReference type="GO" id="GO:0001508">
    <property type="term" value="P:action potential"/>
    <property type="evidence" value="ECO:0007669"/>
    <property type="project" value="TreeGrafter"/>
</dbReference>
<feature type="transmembrane region" description="Helical" evidence="13">
    <location>
        <begin position="164"/>
        <end position="185"/>
    </location>
</feature>
<keyword evidence="3" id="KW-0633">Potassium transport</keyword>
<comment type="caution">
    <text evidence="15">The sequence shown here is derived from an EMBL/GenBank/DDBJ whole genome shotgun (WGS) entry which is preliminary data.</text>
</comment>
<dbReference type="AlphaFoldDB" id="A0A8H7V1N9"/>
<dbReference type="PANTHER" id="PTHR11537:SF254">
    <property type="entry name" value="POTASSIUM VOLTAGE-GATED CHANNEL PROTEIN SHAB"/>
    <property type="match status" value="1"/>
</dbReference>
<keyword evidence="9" id="KW-0406">Ion transport</keyword>
<dbReference type="InterPro" id="IPR027359">
    <property type="entry name" value="Volt_channel_dom_sf"/>
</dbReference>
<comment type="subcellular location">
    <subcellularLocation>
        <location evidence="1">Membrane</location>
        <topology evidence="1">Multi-pass membrane protein</topology>
    </subcellularLocation>
</comment>
<keyword evidence="7" id="KW-0630">Potassium</keyword>
<dbReference type="PANTHER" id="PTHR11537">
    <property type="entry name" value="VOLTAGE-GATED POTASSIUM CHANNEL"/>
    <property type="match status" value="1"/>
</dbReference>
<dbReference type="Gene3D" id="1.20.120.350">
    <property type="entry name" value="Voltage-gated potassium channels. Chain C"/>
    <property type="match status" value="1"/>
</dbReference>